<dbReference type="OrthoDB" id="5149706at2"/>
<keyword evidence="2" id="KW-1133">Transmembrane helix</keyword>
<reference evidence="3 4" key="1">
    <citation type="submission" date="2018-11" db="EMBL/GenBank/DDBJ databases">
        <title>Sequencing the genomes of 1000 actinobacteria strains.</title>
        <authorList>
            <person name="Klenk H.-P."/>
        </authorList>
    </citation>
    <scope>NUCLEOTIDE SEQUENCE [LARGE SCALE GENOMIC DNA]</scope>
    <source>
        <strain evidence="3 4">DSM 13521</strain>
    </source>
</reference>
<feature type="region of interest" description="Disordered" evidence="1">
    <location>
        <begin position="259"/>
        <end position="294"/>
    </location>
</feature>
<feature type="transmembrane region" description="Helical" evidence="2">
    <location>
        <begin position="196"/>
        <end position="221"/>
    </location>
</feature>
<sequence>MSDPRGSGFDPYAYLHDTDEHIASYLPPEAAEAAEESAGSKPAAPPTPARRPVVARREPGVRPGGEAAAGPTVPAPAAPEPTSTVDLDGQLPATMTRRQLREARARASAQPGGAQQSAERSGSTVAIAAAATDATVTLDRVTDATTGDATATGSVPATPSTTGRVTARSIPVDVFAPVPSGDDADGATPASPRRRLLVLLGIVVGIAALAALVVLVVLPLFRGDTTEAPTAPPTASGGTSDGRTSALLELLPTTVIGGEFAAPTDEPTDAPTDESTPTEATDEPTDGASDAEVPAGRTYTILQGGYVANPAPPDGALESVVGQFGGGVEPVTLTASRFGTPDEALAVATAKASGLGTAVEEGVVFPDENRGYYWIFNTDGLVTIVWTDGDLGAYWVVSEDAASALDFYTGLEF</sequence>
<gene>
    <name evidence="3" type="ORF">EDD28_0236</name>
</gene>
<evidence type="ECO:0000313" key="3">
    <source>
        <dbReference type="EMBL" id="ROR95675.1"/>
    </source>
</evidence>
<comment type="caution">
    <text evidence="3">The sequence shown here is derived from an EMBL/GenBank/DDBJ whole genome shotgun (WGS) entry which is preliminary data.</text>
</comment>
<evidence type="ECO:0000256" key="1">
    <source>
        <dbReference type="SAM" id="MobiDB-lite"/>
    </source>
</evidence>
<accession>A0A3N2D7E1</accession>
<feature type="compositionally biased region" description="Polar residues" evidence="1">
    <location>
        <begin position="155"/>
        <end position="164"/>
    </location>
</feature>
<feature type="region of interest" description="Disordered" evidence="1">
    <location>
        <begin position="20"/>
        <end position="122"/>
    </location>
</feature>
<dbReference type="RefSeq" id="WP_123737961.1">
    <property type="nucleotide sequence ID" value="NZ_RKHQ01000001.1"/>
</dbReference>
<evidence type="ECO:0000256" key="2">
    <source>
        <dbReference type="SAM" id="Phobius"/>
    </source>
</evidence>
<dbReference type="EMBL" id="RKHQ01000001">
    <property type="protein sequence ID" value="ROR95675.1"/>
    <property type="molecule type" value="Genomic_DNA"/>
</dbReference>
<organism evidence="3 4">
    <name type="scientific">Salana multivorans</name>
    <dbReference type="NCBI Taxonomy" id="120377"/>
    <lineage>
        <taxon>Bacteria</taxon>
        <taxon>Bacillati</taxon>
        <taxon>Actinomycetota</taxon>
        <taxon>Actinomycetes</taxon>
        <taxon>Micrococcales</taxon>
        <taxon>Beutenbergiaceae</taxon>
        <taxon>Salana</taxon>
    </lineage>
</organism>
<keyword evidence="4" id="KW-1185">Reference proteome</keyword>
<feature type="region of interest" description="Disordered" evidence="1">
    <location>
        <begin position="224"/>
        <end position="243"/>
    </location>
</feature>
<protein>
    <submittedName>
        <fullName evidence="3">Uncharacterized protein</fullName>
    </submittedName>
</protein>
<evidence type="ECO:0000313" key="4">
    <source>
        <dbReference type="Proteomes" id="UP000275356"/>
    </source>
</evidence>
<feature type="compositionally biased region" description="Low complexity" evidence="1">
    <location>
        <begin position="27"/>
        <end position="42"/>
    </location>
</feature>
<name>A0A3N2D7E1_9MICO</name>
<dbReference type="Proteomes" id="UP000275356">
    <property type="component" value="Unassembled WGS sequence"/>
</dbReference>
<proteinExistence type="predicted"/>
<keyword evidence="2" id="KW-0472">Membrane</keyword>
<feature type="region of interest" description="Disordered" evidence="1">
    <location>
        <begin position="146"/>
        <end position="168"/>
    </location>
</feature>
<feature type="compositionally biased region" description="Low complexity" evidence="1">
    <location>
        <begin position="106"/>
        <end position="122"/>
    </location>
</feature>
<feature type="compositionally biased region" description="Low complexity" evidence="1">
    <location>
        <begin position="226"/>
        <end position="238"/>
    </location>
</feature>
<dbReference type="AlphaFoldDB" id="A0A3N2D7E1"/>
<keyword evidence="2" id="KW-0812">Transmembrane</keyword>